<protein>
    <submittedName>
        <fullName evidence="1">Uncharacterized protein</fullName>
    </submittedName>
</protein>
<reference evidence="1" key="2">
    <citation type="submission" date="2015-07" db="EMBL/GenBank/DDBJ databases">
        <authorList>
            <person name="Noorani M."/>
        </authorList>
    </citation>
    <scope>NUCLEOTIDE SEQUENCE</scope>
    <source>
        <strain evidence="1">Yugu1</strain>
    </source>
</reference>
<name>A0A368SJ01_SETIT</name>
<gene>
    <name evidence="1" type="ORF">SETIT_9G208100v2</name>
</gene>
<sequence>MYAFQFPSRRLESQGHVALVSFSPSPLLWDTALFPSQCQTNPRVVTSGFFHSVVAVGAGHIAA</sequence>
<dbReference type="EMBL" id="CM003536">
    <property type="protein sequence ID" value="RCV42334.1"/>
    <property type="molecule type" value="Genomic_DNA"/>
</dbReference>
<accession>A0A368SJ01</accession>
<organism evidence="1">
    <name type="scientific">Setaria italica</name>
    <name type="common">Foxtail millet</name>
    <name type="synonym">Panicum italicum</name>
    <dbReference type="NCBI Taxonomy" id="4555"/>
    <lineage>
        <taxon>Eukaryota</taxon>
        <taxon>Viridiplantae</taxon>
        <taxon>Streptophyta</taxon>
        <taxon>Embryophyta</taxon>
        <taxon>Tracheophyta</taxon>
        <taxon>Spermatophyta</taxon>
        <taxon>Magnoliopsida</taxon>
        <taxon>Liliopsida</taxon>
        <taxon>Poales</taxon>
        <taxon>Poaceae</taxon>
        <taxon>PACMAD clade</taxon>
        <taxon>Panicoideae</taxon>
        <taxon>Panicodae</taxon>
        <taxon>Paniceae</taxon>
        <taxon>Cenchrinae</taxon>
        <taxon>Setaria</taxon>
    </lineage>
</organism>
<proteinExistence type="predicted"/>
<reference evidence="1" key="1">
    <citation type="journal article" date="2012" name="Nat. Biotechnol.">
        <title>Reference genome sequence of the model plant Setaria.</title>
        <authorList>
            <person name="Bennetzen J.L."/>
            <person name="Schmutz J."/>
            <person name="Wang H."/>
            <person name="Percifield R."/>
            <person name="Hawkins J."/>
            <person name="Pontaroli A.C."/>
            <person name="Estep M."/>
            <person name="Feng L."/>
            <person name="Vaughn J.N."/>
            <person name="Grimwood J."/>
            <person name="Jenkins J."/>
            <person name="Barry K."/>
            <person name="Lindquist E."/>
            <person name="Hellsten U."/>
            <person name="Deshpande S."/>
            <person name="Wang X."/>
            <person name="Wu X."/>
            <person name="Mitros T."/>
            <person name="Triplett J."/>
            <person name="Yang X."/>
            <person name="Ye C.Y."/>
            <person name="Mauro-Herrera M."/>
            <person name="Wang L."/>
            <person name="Li P."/>
            <person name="Sharma M."/>
            <person name="Sharma R."/>
            <person name="Ronald P.C."/>
            <person name="Panaud O."/>
            <person name="Kellogg E.A."/>
            <person name="Brutnell T.P."/>
            <person name="Doust A.N."/>
            <person name="Tuskan G.A."/>
            <person name="Rokhsar D."/>
            <person name="Devos K.M."/>
        </authorList>
    </citation>
    <scope>NUCLEOTIDE SEQUENCE [LARGE SCALE GENOMIC DNA]</scope>
    <source>
        <strain evidence="1">Yugu1</strain>
    </source>
</reference>
<dbReference type="AlphaFoldDB" id="A0A368SJ01"/>
<evidence type="ECO:0000313" key="1">
    <source>
        <dbReference type="EMBL" id="RCV42334.1"/>
    </source>
</evidence>